<dbReference type="PROSITE" id="PS51918">
    <property type="entry name" value="RADICAL_SAM"/>
    <property type="match status" value="1"/>
</dbReference>
<dbReference type="InterPro" id="IPR013848">
    <property type="entry name" value="Methylthiotransferase_N"/>
</dbReference>
<feature type="binding site" evidence="8">
    <location>
        <position position="13"/>
    </location>
    <ligand>
        <name>[4Fe-4S] cluster</name>
        <dbReference type="ChEBI" id="CHEBI:49883"/>
        <label>1</label>
    </ligand>
</feature>
<dbReference type="GO" id="GO:0103039">
    <property type="term" value="F:protein methylthiotransferase activity"/>
    <property type="evidence" value="ECO:0007669"/>
    <property type="project" value="UniProtKB-EC"/>
</dbReference>
<dbReference type="GO" id="GO:0005829">
    <property type="term" value="C:cytosol"/>
    <property type="evidence" value="ECO:0007669"/>
    <property type="project" value="TreeGrafter"/>
</dbReference>
<dbReference type="CDD" id="cd01335">
    <property type="entry name" value="Radical_SAM"/>
    <property type="match status" value="1"/>
</dbReference>
<dbReference type="OrthoDB" id="9805215at2"/>
<keyword evidence="1 8" id="KW-0004">4Fe-4S</keyword>
<keyword evidence="12" id="KW-0687">Ribonucleoprotein</keyword>
<comment type="cofactor">
    <cofactor evidence="8">
        <name>[4Fe-4S] cluster</name>
        <dbReference type="ChEBI" id="CHEBI:49883"/>
    </cofactor>
    <text evidence="8">Binds 2 [4Fe-4S] clusters. One cluster is coordinated with 3 cysteines and an exchangeable S-adenosyl-L-methionine.</text>
</comment>
<comment type="similarity">
    <text evidence="8">Belongs to the methylthiotransferase family. RimO subfamily.</text>
</comment>
<dbReference type="SUPFAM" id="SSF102114">
    <property type="entry name" value="Radical SAM enzymes"/>
    <property type="match status" value="1"/>
</dbReference>
<comment type="caution">
    <text evidence="12">The sequence shown here is derived from an EMBL/GenBank/DDBJ whole genome shotgun (WGS) entry which is preliminary data.</text>
</comment>
<evidence type="ECO:0000259" key="10">
    <source>
        <dbReference type="PROSITE" id="PS51449"/>
    </source>
</evidence>
<dbReference type="InterPro" id="IPR023404">
    <property type="entry name" value="rSAM_horseshoe"/>
</dbReference>
<feature type="binding site" evidence="8">
    <location>
        <position position="159"/>
    </location>
    <ligand>
        <name>[4Fe-4S] cluster</name>
        <dbReference type="ChEBI" id="CHEBI:49883"/>
        <label>2</label>
        <note>4Fe-4S-S-AdoMet</note>
    </ligand>
</feature>
<dbReference type="SMART" id="SM00729">
    <property type="entry name" value="Elp3"/>
    <property type="match status" value="1"/>
</dbReference>
<dbReference type="PANTHER" id="PTHR43837">
    <property type="entry name" value="RIBOSOMAL PROTEIN S12 METHYLTHIOTRANSFERASE RIMO"/>
    <property type="match status" value="1"/>
</dbReference>
<dbReference type="PROSITE" id="PS50926">
    <property type="entry name" value="TRAM"/>
    <property type="match status" value="1"/>
</dbReference>
<keyword evidence="2 8" id="KW-0963">Cytoplasm</keyword>
<dbReference type="SFLD" id="SFLDF00274">
    <property type="entry name" value="ribosomal_protein_S12_methylth"/>
    <property type="match status" value="1"/>
</dbReference>
<dbReference type="InterPro" id="IPR002792">
    <property type="entry name" value="TRAM_dom"/>
</dbReference>
<dbReference type="FunFam" id="3.80.30.20:FF:000001">
    <property type="entry name" value="tRNA-2-methylthio-N(6)-dimethylallyladenosine synthase 2"/>
    <property type="match status" value="1"/>
</dbReference>
<dbReference type="Pfam" id="PF18693">
    <property type="entry name" value="TRAM_2"/>
    <property type="match status" value="1"/>
</dbReference>
<gene>
    <name evidence="8 12" type="primary">rimO</name>
    <name evidence="12" type="ORF">PORUE0001_1004</name>
</gene>
<evidence type="ECO:0000256" key="3">
    <source>
        <dbReference type="ARBA" id="ARBA00022679"/>
    </source>
</evidence>
<dbReference type="InterPro" id="IPR038135">
    <property type="entry name" value="Methylthiotransferase_N_sf"/>
</dbReference>
<dbReference type="SFLD" id="SFLDG01061">
    <property type="entry name" value="methylthiotransferase"/>
    <property type="match status" value="1"/>
</dbReference>
<keyword evidence="12" id="KW-0689">Ribosomal protein</keyword>
<dbReference type="InterPro" id="IPR012340">
    <property type="entry name" value="NA-bd_OB-fold"/>
</dbReference>
<dbReference type="GO" id="GO:0005840">
    <property type="term" value="C:ribosome"/>
    <property type="evidence" value="ECO:0007669"/>
    <property type="project" value="UniProtKB-KW"/>
</dbReference>
<evidence type="ECO:0000256" key="5">
    <source>
        <dbReference type="ARBA" id="ARBA00022723"/>
    </source>
</evidence>
<dbReference type="eggNOG" id="COG0621">
    <property type="taxonomic scope" value="Bacteria"/>
</dbReference>
<dbReference type="PANTHER" id="PTHR43837:SF1">
    <property type="entry name" value="RIBOSOMAL PROTEIN US12 METHYLTHIOTRANSFERASE RIMO"/>
    <property type="match status" value="1"/>
</dbReference>
<keyword evidence="7 8" id="KW-0411">Iron-sulfur</keyword>
<feature type="domain" description="MTTase N-terminal" evidence="10">
    <location>
        <begin position="4"/>
        <end position="122"/>
    </location>
</feature>
<feature type="binding site" evidence="8">
    <location>
        <position position="85"/>
    </location>
    <ligand>
        <name>[4Fe-4S] cluster</name>
        <dbReference type="ChEBI" id="CHEBI:49883"/>
        <label>1</label>
    </ligand>
</feature>
<evidence type="ECO:0000259" key="9">
    <source>
        <dbReference type="PROSITE" id="PS50926"/>
    </source>
</evidence>
<dbReference type="InterPro" id="IPR058240">
    <property type="entry name" value="rSAM_sf"/>
</dbReference>
<evidence type="ECO:0000256" key="1">
    <source>
        <dbReference type="ARBA" id="ARBA00022485"/>
    </source>
</evidence>
<dbReference type="SFLD" id="SFLDG01082">
    <property type="entry name" value="B12-binding_domain_containing"/>
    <property type="match status" value="1"/>
</dbReference>
<dbReference type="PROSITE" id="PS01278">
    <property type="entry name" value="MTTASE_RADICAL"/>
    <property type="match status" value="1"/>
</dbReference>
<dbReference type="Proteomes" id="UP000003303">
    <property type="component" value="Unassembled WGS sequence"/>
</dbReference>
<dbReference type="Gene3D" id="2.40.50.140">
    <property type="entry name" value="Nucleic acid-binding proteins"/>
    <property type="match status" value="1"/>
</dbReference>
<protein>
    <recommendedName>
        <fullName evidence="8">Ribosomal protein uS12 methylthiotransferase RimO</fullName>
        <shortName evidence="8">uS12 MTTase</shortName>
        <shortName evidence="8">uS12 methylthiotransferase</shortName>
        <ecNumber evidence="8">2.8.4.4</ecNumber>
    </recommendedName>
    <alternativeName>
        <fullName evidence="8">Ribosomal protein uS12 (aspartate-C(3))-methylthiotransferase</fullName>
    </alternativeName>
    <alternativeName>
        <fullName evidence="8">Ribosome maturation factor RimO</fullName>
    </alternativeName>
</protein>
<evidence type="ECO:0000256" key="7">
    <source>
        <dbReference type="ARBA" id="ARBA00023014"/>
    </source>
</evidence>
<dbReference type="InterPro" id="IPR005840">
    <property type="entry name" value="Ribosomal_uS12_MeSTrfase_RimO"/>
</dbReference>
<dbReference type="InterPro" id="IPR005839">
    <property type="entry name" value="Methylthiotransferase"/>
</dbReference>
<keyword evidence="6 8" id="KW-0408">Iron</keyword>
<dbReference type="GO" id="GO:0046872">
    <property type="term" value="F:metal ion binding"/>
    <property type="evidence" value="ECO:0007669"/>
    <property type="project" value="UniProtKB-KW"/>
</dbReference>
<dbReference type="NCBIfam" id="TIGR00089">
    <property type="entry name" value="MiaB/RimO family radical SAM methylthiotransferase"/>
    <property type="match status" value="1"/>
</dbReference>
<dbReference type="RefSeq" id="WP_007365123.1">
    <property type="nucleotide sequence ID" value="NZ_ACLR01000118.1"/>
</dbReference>
<dbReference type="InterPro" id="IPR007197">
    <property type="entry name" value="rSAM"/>
</dbReference>
<dbReference type="Pfam" id="PF04055">
    <property type="entry name" value="Radical_SAM"/>
    <property type="match status" value="1"/>
</dbReference>
<dbReference type="GO" id="GO:0006400">
    <property type="term" value="P:tRNA modification"/>
    <property type="evidence" value="ECO:0007669"/>
    <property type="project" value="InterPro"/>
</dbReference>
<dbReference type="Gene3D" id="3.80.30.20">
    <property type="entry name" value="tm_1862 like domain"/>
    <property type="match status" value="1"/>
</dbReference>
<feature type="binding site" evidence="8">
    <location>
        <position position="156"/>
    </location>
    <ligand>
        <name>[4Fe-4S] cluster</name>
        <dbReference type="ChEBI" id="CHEBI:49883"/>
        <label>2</label>
        <note>4Fe-4S-S-AdoMet</note>
    </ligand>
</feature>
<dbReference type="EMBL" id="ACLR01000118">
    <property type="protein sequence ID" value="EEK17154.1"/>
    <property type="molecule type" value="Genomic_DNA"/>
</dbReference>
<feature type="binding site" evidence="8">
    <location>
        <position position="152"/>
    </location>
    <ligand>
        <name>[4Fe-4S] cluster</name>
        <dbReference type="ChEBI" id="CHEBI:49883"/>
        <label>2</label>
        <note>4Fe-4S-S-AdoMet</note>
    </ligand>
</feature>
<evidence type="ECO:0000256" key="4">
    <source>
        <dbReference type="ARBA" id="ARBA00022691"/>
    </source>
</evidence>
<dbReference type="InterPro" id="IPR006638">
    <property type="entry name" value="Elp3/MiaA/NifB-like_rSAM"/>
</dbReference>
<dbReference type="GO" id="GO:0051539">
    <property type="term" value="F:4 iron, 4 sulfur cluster binding"/>
    <property type="evidence" value="ECO:0007669"/>
    <property type="project" value="UniProtKB-UniRule"/>
</dbReference>
<keyword evidence="5 8" id="KW-0479">Metal-binding</keyword>
<dbReference type="EC" id="2.8.4.4" evidence="8"/>
<feature type="binding site" evidence="8">
    <location>
        <position position="51"/>
    </location>
    <ligand>
        <name>[4Fe-4S] cluster</name>
        <dbReference type="ChEBI" id="CHEBI:49883"/>
        <label>1</label>
    </ligand>
</feature>
<feature type="domain" description="Radical SAM core" evidence="11">
    <location>
        <begin position="138"/>
        <end position="369"/>
    </location>
</feature>
<dbReference type="Gene3D" id="3.40.50.12160">
    <property type="entry name" value="Methylthiotransferase, N-terminal domain"/>
    <property type="match status" value="1"/>
</dbReference>
<comment type="function">
    <text evidence="8">Catalyzes the methylthiolation of an aspartic acid residue of ribosomal protein uS12.</text>
</comment>
<dbReference type="SFLD" id="SFLDS00029">
    <property type="entry name" value="Radical_SAM"/>
    <property type="match status" value="1"/>
</dbReference>
<organism evidence="12 13">
    <name type="scientific">Porphyromonas uenonis 60-3</name>
    <dbReference type="NCBI Taxonomy" id="596327"/>
    <lineage>
        <taxon>Bacteria</taxon>
        <taxon>Pseudomonadati</taxon>
        <taxon>Bacteroidota</taxon>
        <taxon>Bacteroidia</taxon>
        <taxon>Bacteroidales</taxon>
        <taxon>Porphyromonadaceae</taxon>
        <taxon>Porphyromonas</taxon>
    </lineage>
</organism>
<dbReference type="GO" id="GO:0008168">
    <property type="term" value="F:methyltransferase activity"/>
    <property type="evidence" value="ECO:0007669"/>
    <property type="project" value="UniProtKB-KW"/>
</dbReference>
<dbReference type="NCBIfam" id="TIGR01125">
    <property type="entry name" value="30S ribosomal protein S12 methylthiotransferase RimO"/>
    <property type="match status" value="1"/>
</dbReference>
<comment type="catalytic activity">
    <reaction evidence="8">
        <text>L-aspartate(89)-[ribosomal protein uS12]-hydrogen + (sulfur carrier)-SH + AH2 + 2 S-adenosyl-L-methionine = 3-methylsulfanyl-L-aspartate(89)-[ribosomal protein uS12]-hydrogen + (sulfur carrier)-H + 5'-deoxyadenosine + L-methionine + A + S-adenosyl-L-homocysteine + 2 H(+)</text>
        <dbReference type="Rhea" id="RHEA:37087"/>
        <dbReference type="Rhea" id="RHEA-COMP:10460"/>
        <dbReference type="Rhea" id="RHEA-COMP:10461"/>
        <dbReference type="Rhea" id="RHEA-COMP:14737"/>
        <dbReference type="Rhea" id="RHEA-COMP:14739"/>
        <dbReference type="ChEBI" id="CHEBI:13193"/>
        <dbReference type="ChEBI" id="CHEBI:15378"/>
        <dbReference type="ChEBI" id="CHEBI:17319"/>
        <dbReference type="ChEBI" id="CHEBI:17499"/>
        <dbReference type="ChEBI" id="CHEBI:29917"/>
        <dbReference type="ChEBI" id="CHEBI:29961"/>
        <dbReference type="ChEBI" id="CHEBI:57844"/>
        <dbReference type="ChEBI" id="CHEBI:57856"/>
        <dbReference type="ChEBI" id="CHEBI:59789"/>
        <dbReference type="ChEBI" id="CHEBI:64428"/>
        <dbReference type="ChEBI" id="CHEBI:73599"/>
        <dbReference type="EC" id="2.8.4.4"/>
    </reaction>
</comment>
<dbReference type="AlphaFoldDB" id="C2MAZ2"/>
<accession>C2MAZ2</accession>
<keyword evidence="4 8" id="KW-0949">S-adenosyl-L-methionine</keyword>
<evidence type="ECO:0000256" key="8">
    <source>
        <dbReference type="HAMAP-Rule" id="MF_01865"/>
    </source>
</evidence>
<feature type="domain" description="TRAM" evidence="9">
    <location>
        <begin position="372"/>
        <end position="438"/>
    </location>
</feature>
<dbReference type="GO" id="GO:0032259">
    <property type="term" value="P:methylation"/>
    <property type="evidence" value="ECO:0007669"/>
    <property type="project" value="UniProtKB-KW"/>
</dbReference>
<sequence length="443" mass="50287">MIANQIDVISLGCSKNLVDSDALMRRLAQFGYTLRHDPEELTGEIAVVNTCGFIQAAQEESINLILSLIEAKKEGRIRSVYVMGCLGERFREELTAELPEVDKIYGKYDWKQLISDLGPALSADSATPLSYRTPPPSVTPRHYSYIKISEGCDRTCSYCAIPLITGRHHSRPMEEIVREVEGRVSAGCREFQIIAQDSTYYGVDLYQEQAIAPLLDRLAQVNGVHWLRLHYAYPNHFPLALLDVMAQHDNICKYLDLALQHSSNHMLQLMRRQITREETVALLERIREQVPGIALRTTMMVGHPGETDEDFADLLDFVSQMRFERLGAFQYSHEEGTYAYKHYQDDVPPEVKQERYDALMSLQANISASVNSRRVGTSLEVIVDREEEGYYVGRTQYDSPEVDGEVILSSDRPLHVGSFYRAEITGVEEYDLIATTSPEHLIL</sequence>
<evidence type="ECO:0000256" key="2">
    <source>
        <dbReference type="ARBA" id="ARBA00022490"/>
    </source>
</evidence>
<keyword evidence="13" id="KW-1185">Reference proteome</keyword>
<evidence type="ECO:0000256" key="6">
    <source>
        <dbReference type="ARBA" id="ARBA00023004"/>
    </source>
</evidence>
<evidence type="ECO:0000313" key="12">
    <source>
        <dbReference type="EMBL" id="EEK17154.1"/>
    </source>
</evidence>
<reference evidence="12 13" key="1">
    <citation type="submission" date="2009-04" db="EMBL/GenBank/DDBJ databases">
        <authorList>
            <person name="Sebastian Y."/>
            <person name="Madupu R."/>
            <person name="Durkin A.S."/>
            <person name="Torralba M."/>
            <person name="Methe B."/>
            <person name="Sutton G.G."/>
            <person name="Strausberg R.L."/>
            <person name="Nelson K.E."/>
        </authorList>
    </citation>
    <scope>NUCLEOTIDE SEQUENCE [LARGE SCALE GENOMIC DNA]</scope>
    <source>
        <strain evidence="12 13">60-3</strain>
    </source>
</reference>
<comment type="subcellular location">
    <subcellularLocation>
        <location evidence="8">Cytoplasm</location>
    </subcellularLocation>
</comment>
<keyword evidence="12" id="KW-0489">Methyltransferase</keyword>
<dbReference type="HAMAP" id="MF_01865">
    <property type="entry name" value="MTTase_RimO"/>
    <property type="match status" value="1"/>
</dbReference>
<dbReference type="GO" id="GO:0035599">
    <property type="term" value="F:aspartic acid methylthiotransferase activity"/>
    <property type="evidence" value="ECO:0007669"/>
    <property type="project" value="TreeGrafter"/>
</dbReference>
<dbReference type="STRING" id="596327.PORUE0001_1004"/>
<dbReference type="Pfam" id="PF00919">
    <property type="entry name" value="UPF0004"/>
    <property type="match status" value="1"/>
</dbReference>
<dbReference type="InterPro" id="IPR020612">
    <property type="entry name" value="Methylthiotransferase_CS"/>
</dbReference>
<proteinExistence type="inferred from homology"/>
<evidence type="ECO:0000259" key="11">
    <source>
        <dbReference type="PROSITE" id="PS51918"/>
    </source>
</evidence>
<keyword evidence="3 8" id="KW-0808">Transferase</keyword>
<name>C2MAZ2_9PORP</name>
<evidence type="ECO:0000313" key="13">
    <source>
        <dbReference type="Proteomes" id="UP000003303"/>
    </source>
</evidence>
<dbReference type="PROSITE" id="PS51449">
    <property type="entry name" value="MTTASE_N"/>
    <property type="match status" value="1"/>
</dbReference>